<keyword evidence="2" id="KW-1185">Reference proteome</keyword>
<evidence type="ECO:0000313" key="1">
    <source>
        <dbReference type="EMBL" id="GAT33105.1"/>
    </source>
</evidence>
<sequence>MRPLYKGDGFPYWTRRVPFAVNLRNFFLLAAAVIATSSSWAEIEWEPVVYPKDELYPSMIFSTATLKPGEDVFAKWAGHVLGQENGVVGVSIDGLKSGDMVRVEVKPNAVMEGGVFEGKIPKRADTWKIFPNPKFRFDALLSTKQATPLSVTFKVSVNDKDLGEQTRDVTLQTINDCMFAVSESDEEGDVSDYSWLFAAYVNENHPWIDGILREALDTGIVSSFDGYQSGDPAVVADQVFAIWHVLQERGFRYSDITTTATDSDDVARQHVRLFDDAIKARQANCVDGSVLMASILRKIGLNPYLVSIPGHMFLAVDLDEEGEKTIAIETTMMGEKADEASEGVDWISKKDLKVRRKAPGWFAFEAAVQAGNEELNDAWDKLEDPKEMDYQIIDIAEARKMGIIPISYREPSK</sequence>
<proteinExistence type="predicted"/>
<gene>
    <name evidence="1" type="ORF">TSACC_21514</name>
</gene>
<comment type="caution">
    <text evidence="1">The sequence shown here is derived from an EMBL/GenBank/DDBJ whole genome shotgun (WGS) entry which is preliminary data.</text>
</comment>
<dbReference type="AlphaFoldDB" id="A0A146G5S1"/>
<organism evidence="1 2">
    <name type="scientific">Terrimicrobium sacchariphilum</name>
    <dbReference type="NCBI Taxonomy" id="690879"/>
    <lineage>
        <taxon>Bacteria</taxon>
        <taxon>Pseudomonadati</taxon>
        <taxon>Verrucomicrobiota</taxon>
        <taxon>Terrimicrobiia</taxon>
        <taxon>Terrimicrobiales</taxon>
        <taxon>Terrimicrobiaceae</taxon>
        <taxon>Terrimicrobium</taxon>
    </lineage>
</organism>
<dbReference type="STRING" id="690879.TSACC_21514"/>
<dbReference type="Proteomes" id="UP000076023">
    <property type="component" value="Unassembled WGS sequence"/>
</dbReference>
<name>A0A146G5S1_TERSA</name>
<dbReference type="InParanoid" id="A0A146G5S1"/>
<protein>
    <recommendedName>
        <fullName evidence="3">Transglutaminase-like superfamily protein</fullName>
    </recommendedName>
</protein>
<dbReference type="EMBL" id="BDCO01000002">
    <property type="protein sequence ID" value="GAT33105.1"/>
    <property type="molecule type" value="Genomic_DNA"/>
</dbReference>
<evidence type="ECO:0000313" key="2">
    <source>
        <dbReference type="Proteomes" id="UP000076023"/>
    </source>
</evidence>
<evidence type="ECO:0008006" key="3">
    <source>
        <dbReference type="Google" id="ProtNLM"/>
    </source>
</evidence>
<reference evidence="2" key="1">
    <citation type="journal article" date="2017" name="Genome Announc.">
        <title>Draft Genome Sequence of Terrimicrobium sacchariphilum NM-5T, a Facultative Anaerobic Soil Bacterium of the Class Spartobacteria.</title>
        <authorList>
            <person name="Qiu Y.L."/>
            <person name="Tourlousse D.M."/>
            <person name="Matsuura N."/>
            <person name="Ohashi A."/>
            <person name="Sekiguchi Y."/>
        </authorList>
    </citation>
    <scope>NUCLEOTIDE SEQUENCE [LARGE SCALE GENOMIC DNA]</scope>
    <source>
        <strain evidence="2">NM-5</strain>
    </source>
</reference>
<accession>A0A146G5S1</accession>